<evidence type="ECO:0000256" key="10">
    <source>
        <dbReference type="SAM" id="MobiDB-lite"/>
    </source>
</evidence>
<proteinExistence type="inferred from homology"/>
<evidence type="ECO:0000256" key="8">
    <source>
        <dbReference type="ARBA" id="ARBA00023180"/>
    </source>
</evidence>
<dbReference type="CDD" id="cd00010">
    <property type="entry name" value="AAI_LTSS"/>
    <property type="match status" value="1"/>
</dbReference>
<feature type="region of interest" description="Disordered" evidence="10">
    <location>
        <begin position="120"/>
        <end position="176"/>
    </location>
</feature>
<dbReference type="SMART" id="SM00499">
    <property type="entry name" value="AAI"/>
    <property type="match status" value="1"/>
</dbReference>
<dbReference type="GO" id="GO:0005886">
    <property type="term" value="C:plasma membrane"/>
    <property type="evidence" value="ECO:0007669"/>
    <property type="project" value="UniProtKB-SubCell"/>
</dbReference>
<feature type="region of interest" description="Disordered" evidence="10">
    <location>
        <begin position="413"/>
        <end position="440"/>
    </location>
</feature>
<feature type="domain" description="Bifunctional inhibitor/plant lipid transfer protein/seed storage helical" evidence="12">
    <location>
        <begin position="41"/>
        <end position="117"/>
    </location>
</feature>
<evidence type="ECO:0000256" key="4">
    <source>
        <dbReference type="ARBA" id="ARBA00022622"/>
    </source>
</evidence>
<dbReference type="SUPFAM" id="SSF47699">
    <property type="entry name" value="Bifunctional inhibitor/lipid-transfer protein/seed storage 2S albumin"/>
    <property type="match status" value="1"/>
</dbReference>
<feature type="compositionally biased region" description="Low complexity" evidence="10">
    <location>
        <begin position="127"/>
        <end position="146"/>
    </location>
</feature>
<dbReference type="PANTHER" id="PTHR33044">
    <property type="entry name" value="BIFUNCTIONAL INHIBITOR/LIPID-TRANSFER PROTEIN/SEED STORAGE 2S ALBUMIN SUPERFAMILY PROTEIN-RELATED"/>
    <property type="match status" value="1"/>
</dbReference>
<dbReference type="EMBL" id="QGKW02000276">
    <property type="protein sequence ID" value="KAF2606254.1"/>
    <property type="molecule type" value="Genomic_DNA"/>
</dbReference>
<keyword evidence="6" id="KW-0472">Membrane</keyword>
<evidence type="ECO:0000256" key="11">
    <source>
        <dbReference type="SAM" id="SignalP"/>
    </source>
</evidence>
<feature type="signal peptide" evidence="11">
    <location>
        <begin position="1"/>
        <end position="19"/>
    </location>
</feature>
<comment type="similarity">
    <text evidence="2">Belongs to the plant LTP family.</text>
</comment>
<keyword evidence="3" id="KW-1003">Cell membrane</keyword>
<sequence>MKQLLVLSNVLLLLSTCDAAAFMSPSESPVSSPSEPSNNDCSTVVYGMFDCLSFLTVGSTDLSPTKTCCEGVKIVLEYNSSCLCVALESSRAMGFDLINNRALAMPSTCNIPIDPHCVSPSKPPTTTPSSGSSPSISTTSPSVPSPACSHSSAAKPGSSPTIIQSPPTLAAPSPAMFAPSPSKSGMENILCLKVARAKKLFIAINVIGEFQILNTHFKKPDIQVQQTNDVMQKQDMNQRQIVDLIMEKGNEHHGFGELSGVDEAGTVDPISVSINTIFPYLNREITMNNFLEIKDEEQLQNLGHDSKLKLDVDRHHMGKDLDTSLKASINRPSPRVSFFFPSTLETATESPRLFPLTVVELVFGSPLLRSSHTQPSNSSPAYLSSPPHLCLNLQDLDHVIVSSHSSFLGVNRHMKKSKTKKRCGGGGLENKKERCEETLK</sequence>
<evidence type="ECO:0000256" key="7">
    <source>
        <dbReference type="ARBA" id="ARBA00023157"/>
    </source>
</evidence>
<evidence type="ECO:0000256" key="3">
    <source>
        <dbReference type="ARBA" id="ARBA00022475"/>
    </source>
</evidence>
<dbReference type="InterPro" id="IPR036312">
    <property type="entry name" value="Bifun_inhib/LTP/seed_sf"/>
</dbReference>
<evidence type="ECO:0000256" key="1">
    <source>
        <dbReference type="ARBA" id="ARBA00004609"/>
    </source>
</evidence>
<evidence type="ECO:0000256" key="5">
    <source>
        <dbReference type="ARBA" id="ARBA00022729"/>
    </source>
</evidence>
<dbReference type="Pfam" id="PF14368">
    <property type="entry name" value="LTP_2"/>
    <property type="match status" value="1"/>
</dbReference>
<keyword evidence="8" id="KW-0325">Glycoprotein</keyword>
<name>A0A8S9LFK0_BRACR</name>
<keyword evidence="7" id="KW-1015">Disulfide bond</keyword>
<evidence type="ECO:0000313" key="14">
    <source>
        <dbReference type="Proteomes" id="UP000712281"/>
    </source>
</evidence>
<dbReference type="Gene3D" id="1.10.110.10">
    <property type="entry name" value="Plant lipid-transfer and hydrophobic proteins"/>
    <property type="match status" value="1"/>
</dbReference>
<evidence type="ECO:0000313" key="13">
    <source>
        <dbReference type="EMBL" id="KAF2606254.1"/>
    </source>
</evidence>
<accession>A0A8S9LFK0</accession>
<dbReference type="Proteomes" id="UP000712281">
    <property type="component" value="Unassembled WGS sequence"/>
</dbReference>
<feature type="compositionally biased region" description="Basic residues" evidence="10">
    <location>
        <begin position="413"/>
        <end position="423"/>
    </location>
</feature>
<comment type="caution">
    <text evidence="13">The sequence shown here is derived from an EMBL/GenBank/DDBJ whole genome shotgun (WGS) entry which is preliminary data.</text>
</comment>
<protein>
    <recommendedName>
        <fullName evidence="12">Bifunctional inhibitor/plant lipid transfer protein/seed storage helical domain-containing protein</fullName>
    </recommendedName>
</protein>
<dbReference type="GO" id="GO:0098552">
    <property type="term" value="C:side of membrane"/>
    <property type="evidence" value="ECO:0007669"/>
    <property type="project" value="UniProtKB-KW"/>
</dbReference>
<evidence type="ECO:0000256" key="6">
    <source>
        <dbReference type="ARBA" id="ARBA00023136"/>
    </source>
</evidence>
<organism evidence="13 14">
    <name type="scientific">Brassica cretica</name>
    <name type="common">Mustard</name>
    <dbReference type="NCBI Taxonomy" id="69181"/>
    <lineage>
        <taxon>Eukaryota</taxon>
        <taxon>Viridiplantae</taxon>
        <taxon>Streptophyta</taxon>
        <taxon>Embryophyta</taxon>
        <taxon>Tracheophyta</taxon>
        <taxon>Spermatophyta</taxon>
        <taxon>Magnoliopsida</taxon>
        <taxon>eudicotyledons</taxon>
        <taxon>Gunneridae</taxon>
        <taxon>Pentapetalae</taxon>
        <taxon>rosids</taxon>
        <taxon>malvids</taxon>
        <taxon>Brassicales</taxon>
        <taxon>Brassicaceae</taxon>
        <taxon>Brassiceae</taxon>
        <taxon>Brassica</taxon>
    </lineage>
</organism>
<dbReference type="InterPro" id="IPR016140">
    <property type="entry name" value="Bifunc_inhib/LTP/seed_store"/>
</dbReference>
<evidence type="ECO:0000256" key="9">
    <source>
        <dbReference type="ARBA" id="ARBA00023288"/>
    </source>
</evidence>
<reference evidence="13" key="1">
    <citation type="submission" date="2019-12" db="EMBL/GenBank/DDBJ databases">
        <title>Genome sequencing and annotation of Brassica cretica.</title>
        <authorList>
            <person name="Studholme D.J."/>
            <person name="Sarris P.F."/>
        </authorList>
    </citation>
    <scope>NUCLEOTIDE SEQUENCE</scope>
    <source>
        <strain evidence="13">PFS-001/15</strain>
        <tissue evidence="13">Leaf</tissue>
    </source>
</reference>
<feature type="chain" id="PRO_5035905370" description="Bifunctional inhibitor/plant lipid transfer protein/seed storage helical domain-containing protein" evidence="11">
    <location>
        <begin position="20"/>
        <end position="440"/>
    </location>
</feature>
<feature type="compositionally biased region" description="Basic and acidic residues" evidence="10">
    <location>
        <begin position="429"/>
        <end position="440"/>
    </location>
</feature>
<evidence type="ECO:0000256" key="2">
    <source>
        <dbReference type="ARBA" id="ARBA00009748"/>
    </source>
</evidence>
<dbReference type="AlphaFoldDB" id="A0A8S9LFK0"/>
<gene>
    <name evidence="13" type="ORF">F2Q68_00044129</name>
</gene>
<keyword evidence="4" id="KW-0336">GPI-anchor</keyword>
<keyword evidence="5 11" id="KW-0732">Signal</keyword>
<comment type="subcellular location">
    <subcellularLocation>
        <location evidence="1">Cell membrane</location>
        <topology evidence="1">Lipid-anchor</topology>
        <topology evidence="1">GPI-anchor</topology>
    </subcellularLocation>
</comment>
<feature type="compositionally biased region" description="Polar residues" evidence="10">
    <location>
        <begin position="148"/>
        <end position="167"/>
    </location>
</feature>
<keyword evidence="9" id="KW-0449">Lipoprotein</keyword>
<dbReference type="InterPro" id="IPR043325">
    <property type="entry name" value="LTSS"/>
</dbReference>
<evidence type="ECO:0000259" key="12">
    <source>
        <dbReference type="SMART" id="SM00499"/>
    </source>
</evidence>